<accession>A0ABV6L028</accession>
<sequence>MVFLFYFSEPGREVPFDRSVPSTSGHVKLPVTRKPSDGILPANQRKVPQPAGNCPSYNNNIRQEYHKYGFDGYIEKPFDLDLLYRILRKHIPKPKANLT</sequence>
<dbReference type="InterPro" id="IPR011006">
    <property type="entry name" value="CheY-like_superfamily"/>
</dbReference>
<comment type="caution">
    <text evidence="2">The sequence shown here is derived from an EMBL/GenBank/DDBJ whole genome shotgun (WGS) entry which is preliminary data.</text>
</comment>
<evidence type="ECO:0000313" key="3">
    <source>
        <dbReference type="Proteomes" id="UP001589828"/>
    </source>
</evidence>
<dbReference type="RefSeq" id="WP_377020937.1">
    <property type="nucleotide sequence ID" value="NZ_JBHLTS010000004.1"/>
</dbReference>
<keyword evidence="3" id="KW-1185">Reference proteome</keyword>
<protein>
    <recommendedName>
        <fullName evidence="4">Response regulatory domain-containing protein</fullName>
    </recommendedName>
</protein>
<dbReference type="Proteomes" id="UP001589828">
    <property type="component" value="Unassembled WGS sequence"/>
</dbReference>
<gene>
    <name evidence="2" type="ORF">ACFFGT_02595</name>
</gene>
<dbReference type="SUPFAM" id="SSF52172">
    <property type="entry name" value="CheY-like"/>
    <property type="match status" value="1"/>
</dbReference>
<feature type="region of interest" description="Disordered" evidence="1">
    <location>
        <begin position="18"/>
        <end position="55"/>
    </location>
</feature>
<evidence type="ECO:0000313" key="2">
    <source>
        <dbReference type="EMBL" id="MFC0513064.1"/>
    </source>
</evidence>
<evidence type="ECO:0008006" key="4">
    <source>
        <dbReference type="Google" id="ProtNLM"/>
    </source>
</evidence>
<proteinExistence type="predicted"/>
<evidence type="ECO:0000256" key="1">
    <source>
        <dbReference type="SAM" id="MobiDB-lite"/>
    </source>
</evidence>
<dbReference type="EMBL" id="JBHLTS010000004">
    <property type="protein sequence ID" value="MFC0513064.1"/>
    <property type="molecule type" value="Genomic_DNA"/>
</dbReference>
<organism evidence="2 3">
    <name type="scientific">Mucilaginibacter angelicae</name>
    <dbReference type="NCBI Taxonomy" id="869718"/>
    <lineage>
        <taxon>Bacteria</taxon>
        <taxon>Pseudomonadati</taxon>
        <taxon>Bacteroidota</taxon>
        <taxon>Sphingobacteriia</taxon>
        <taxon>Sphingobacteriales</taxon>
        <taxon>Sphingobacteriaceae</taxon>
        <taxon>Mucilaginibacter</taxon>
    </lineage>
</organism>
<reference evidence="2 3" key="1">
    <citation type="submission" date="2024-09" db="EMBL/GenBank/DDBJ databases">
        <authorList>
            <person name="Sun Q."/>
            <person name="Mori K."/>
        </authorList>
    </citation>
    <scope>NUCLEOTIDE SEQUENCE [LARGE SCALE GENOMIC DNA]</scope>
    <source>
        <strain evidence="2 3">NCAIM B.02415</strain>
    </source>
</reference>
<name>A0ABV6L028_9SPHI</name>